<evidence type="ECO:0000256" key="5">
    <source>
        <dbReference type="ARBA" id="ARBA00023136"/>
    </source>
</evidence>
<evidence type="ECO:0000256" key="3">
    <source>
        <dbReference type="ARBA" id="ARBA00022781"/>
    </source>
</evidence>
<proteinExistence type="predicted"/>
<evidence type="ECO:0000256" key="4">
    <source>
        <dbReference type="ARBA" id="ARBA00023065"/>
    </source>
</evidence>
<dbReference type="InterPro" id="IPR000711">
    <property type="entry name" value="ATPase_OSCP/dsu"/>
</dbReference>
<dbReference type="Pfam" id="PF00213">
    <property type="entry name" value="OSCP"/>
    <property type="match status" value="1"/>
</dbReference>
<dbReference type="EMBL" id="SHKW01000001">
    <property type="protein sequence ID" value="RZU40752.1"/>
    <property type="molecule type" value="Genomic_DNA"/>
</dbReference>
<keyword evidence="3" id="KW-0375">Hydrogen ion transport</keyword>
<keyword evidence="2" id="KW-0813">Transport</keyword>
<gene>
    <name evidence="7" type="ORF">BDD14_2228</name>
</gene>
<keyword evidence="6" id="KW-0066">ATP synthesis</keyword>
<protein>
    <submittedName>
        <fullName evidence="7">F-type H+-transporting ATPase subunit delta</fullName>
    </submittedName>
</protein>
<organism evidence="7 8">
    <name type="scientific">Edaphobacter modestus</name>
    <dbReference type="NCBI Taxonomy" id="388466"/>
    <lineage>
        <taxon>Bacteria</taxon>
        <taxon>Pseudomonadati</taxon>
        <taxon>Acidobacteriota</taxon>
        <taxon>Terriglobia</taxon>
        <taxon>Terriglobales</taxon>
        <taxon>Acidobacteriaceae</taxon>
        <taxon>Edaphobacter</taxon>
    </lineage>
</organism>
<evidence type="ECO:0000313" key="8">
    <source>
        <dbReference type="Proteomes" id="UP000292958"/>
    </source>
</evidence>
<keyword evidence="5" id="KW-0472">Membrane</keyword>
<keyword evidence="4" id="KW-0406">Ion transport</keyword>
<comment type="caution">
    <text evidence="7">The sequence shown here is derived from an EMBL/GenBank/DDBJ whole genome shotgun (WGS) entry which is preliminary data.</text>
</comment>
<name>A0A4Q7YSI1_9BACT</name>
<evidence type="ECO:0000256" key="6">
    <source>
        <dbReference type="ARBA" id="ARBA00023310"/>
    </source>
</evidence>
<keyword evidence="8" id="KW-1185">Reference proteome</keyword>
<dbReference type="InterPro" id="IPR020781">
    <property type="entry name" value="ATPase_OSCP/d_CS"/>
</dbReference>
<sequence>MTKKQSAREAKQMFRLCVVNGVLDEARVRQVLQAVLQSRRRGYLLLLEDFQRLVKLDHDQHMAKVESAVLMPADLQANVRSGLTSAYGSGITIAFSVNPALIGGMRIQVGSDVYDGSVQSGLDALRRSFGIEGTNGRNTEIVSP</sequence>
<dbReference type="PROSITE" id="PS00389">
    <property type="entry name" value="ATPASE_DELTA"/>
    <property type="match status" value="1"/>
</dbReference>
<comment type="subcellular location">
    <subcellularLocation>
        <location evidence="1">Membrane</location>
    </subcellularLocation>
</comment>
<reference evidence="7 8" key="1">
    <citation type="submission" date="2019-02" db="EMBL/GenBank/DDBJ databases">
        <title>Genomic Encyclopedia of Archaeal and Bacterial Type Strains, Phase II (KMG-II): from individual species to whole genera.</title>
        <authorList>
            <person name="Goeker M."/>
        </authorList>
    </citation>
    <scope>NUCLEOTIDE SEQUENCE [LARGE SCALE GENOMIC DNA]</scope>
    <source>
        <strain evidence="7 8">DSM 18101</strain>
    </source>
</reference>
<dbReference type="RefSeq" id="WP_207231713.1">
    <property type="nucleotide sequence ID" value="NZ_SHKW01000001.1"/>
</dbReference>
<accession>A0A4Q7YSI1</accession>
<evidence type="ECO:0000313" key="7">
    <source>
        <dbReference type="EMBL" id="RZU40752.1"/>
    </source>
</evidence>
<dbReference type="GO" id="GO:0046933">
    <property type="term" value="F:proton-transporting ATP synthase activity, rotational mechanism"/>
    <property type="evidence" value="ECO:0007669"/>
    <property type="project" value="InterPro"/>
</dbReference>
<evidence type="ECO:0000256" key="1">
    <source>
        <dbReference type="ARBA" id="ARBA00004370"/>
    </source>
</evidence>
<dbReference type="GO" id="GO:0016020">
    <property type="term" value="C:membrane"/>
    <property type="evidence" value="ECO:0007669"/>
    <property type="project" value="UniProtKB-SubCell"/>
</dbReference>
<dbReference type="AlphaFoldDB" id="A0A4Q7YSI1"/>
<evidence type="ECO:0000256" key="2">
    <source>
        <dbReference type="ARBA" id="ARBA00022448"/>
    </source>
</evidence>
<dbReference type="Proteomes" id="UP000292958">
    <property type="component" value="Unassembled WGS sequence"/>
</dbReference>